<proteinExistence type="predicted"/>
<reference evidence="2" key="1">
    <citation type="submission" date="2013-03" db="EMBL/GenBank/DDBJ databases">
        <title>The Genome Sequence of Anopheles christyi ACHKN1017.</title>
        <authorList>
            <consortium name="The Broad Institute Genomics Platform"/>
            <person name="Neafsey D.E."/>
            <person name="Besansky N."/>
            <person name="Walker B."/>
            <person name="Young S.K."/>
            <person name="Zeng Q."/>
            <person name="Gargeya S."/>
            <person name="Fitzgerald M."/>
            <person name="Haas B."/>
            <person name="Abouelleil A."/>
            <person name="Allen A.W."/>
            <person name="Alvarado L."/>
            <person name="Arachchi H.M."/>
            <person name="Berlin A.M."/>
            <person name="Chapman S.B."/>
            <person name="Gainer-Dewar J."/>
            <person name="Goldberg J."/>
            <person name="Griggs A."/>
            <person name="Gujja S."/>
            <person name="Hansen M."/>
            <person name="Howarth C."/>
            <person name="Imamovic A."/>
            <person name="Ireland A."/>
            <person name="Larimer J."/>
            <person name="McCowan C."/>
            <person name="Murphy C."/>
            <person name="Pearson M."/>
            <person name="Poon T.W."/>
            <person name="Priest M."/>
            <person name="Roberts A."/>
            <person name="Saif S."/>
            <person name="Shea T."/>
            <person name="Sisk P."/>
            <person name="Sykes S."/>
            <person name="Wortman J."/>
            <person name="Nusbaum C."/>
            <person name="Birren B."/>
        </authorList>
    </citation>
    <scope>NUCLEOTIDE SEQUENCE [LARGE SCALE GENOMIC DNA]</scope>
    <source>
        <strain evidence="2">ACHKN1017</strain>
    </source>
</reference>
<dbReference type="Proteomes" id="UP000075881">
    <property type="component" value="Unassembled WGS sequence"/>
</dbReference>
<sequence length="53" mass="6033">MLQKKHHQNTLKTTMQNPSSANRCMYAHIRSHILTDAAPGTTALFDLRLPKPF</sequence>
<reference evidence="1" key="2">
    <citation type="submission" date="2020-05" db="UniProtKB">
        <authorList>
            <consortium name="EnsemblMetazoa"/>
        </authorList>
    </citation>
    <scope>IDENTIFICATION</scope>
    <source>
        <strain evidence="1">ACHKN1017</strain>
    </source>
</reference>
<keyword evidence="2" id="KW-1185">Reference proteome</keyword>
<protein>
    <submittedName>
        <fullName evidence="1">Uncharacterized protein</fullName>
    </submittedName>
</protein>
<dbReference type="AlphaFoldDB" id="A0A182KHU7"/>
<dbReference type="VEuPathDB" id="VectorBase:ACHR014056"/>
<name>A0A182KHU7_9DIPT</name>
<organism evidence="1 2">
    <name type="scientific">Anopheles christyi</name>
    <dbReference type="NCBI Taxonomy" id="43041"/>
    <lineage>
        <taxon>Eukaryota</taxon>
        <taxon>Metazoa</taxon>
        <taxon>Ecdysozoa</taxon>
        <taxon>Arthropoda</taxon>
        <taxon>Hexapoda</taxon>
        <taxon>Insecta</taxon>
        <taxon>Pterygota</taxon>
        <taxon>Neoptera</taxon>
        <taxon>Endopterygota</taxon>
        <taxon>Diptera</taxon>
        <taxon>Nematocera</taxon>
        <taxon>Culicoidea</taxon>
        <taxon>Culicidae</taxon>
        <taxon>Anophelinae</taxon>
        <taxon>Anopheles</taxon>
    </lineage>
</organism>
<evidence type="ECO:0000313" key="1">
    <source>
        <dbReference type="EnsemblMetazoa" id="ACHR014056-PA"/>
    </source>
</evidence>
<evidence type="ECO:0000313" key="2">
    <source>
        <dbReference type="Proteomes" id="UP000075881"/>
    </source>
</evidence>
<dbReference type="EnsemblMetazoa" id="ACHR014056-RA">
    <property type="protein sequence ID" value="ACHR014056-PA"/>
    <property type="gene ID" value="ACHR014056"/>
</dbReference>
<accession>A0A182KHU7</accession>